<feature type="binding site" evidence="8">
    <location>
        <position position="341"/>
    </location>
    <ligand>
        <name>phosphoenolpyruvate</name>
        <dbReference type="ChEBI" id="CHEBI:58702"/>
    </ligand>
</feature>
<evidence type="ECO:0000313" key="10">
    <source>
        <dbReference type="EMBL" id="OYN86626.1"/>
    </source>
</evidence>
<dbReference type="GO" id="GO:0009073">
    <property type="term" value="P:aromatic amino acid family biosynthetic process"/>
    <property type="evidence" value="ECO:0007669"/>
    <property type="project" value="UniProtKB-KW"/>
</dbReference>
<dbReference type="HAMAP" id="MF_00210">
    <property type="entry name" value="EPSP_synth"/>
    <property type="match status" value="1"/>
</dbReference>
<evidence type="ECO:0000256" key="6">
    <source>
        <dbReference type="ARBA" id="ARBA00023141"/>
    </source>
</evidence>
<dbReference type="InterPro" id="IPR006264">
    <property type="entry name" value="EPSP_synthase"/>
</dbReference>
<dbReference type="FunFam" id="3.65.10.10:FF:000011">
    <property type="entry name" value="3-phosphoshikimate 1-carboxyvinyltransferase"/>
    <property type="match status" value="1"/>
</dbReference>
<dbReference type="FunFam" id="3.65.10.10:FF:000010">
    <property type="entry name" value="3-phosphoshikimate 1-carboxyvinyltransferase"/>
    <property type="match status" value="1"/>
</dbReference>
<dbReference type="RefSeq" id="WP_094451193.1">
    <property type="nucleotide sequence ID" value="NZ_NMVI01000018.1"/>
</dbReference>
<reference evidence="10 11" key="1">
    <citation type="submission" date="2017-07" db="EMBL/GenBank/DDBJ databases">
        <title>Draft whole genome sequences of clinical Proprionibacteriaceae strains.</title>
        <authorList>
            <person name="Bernier A.-M."/>
            <person name="Bernard K."/>
            <person name="Domingo M.-C."/>
        </authorList>
    </citation>
    <scope>NUCLEOTIDE SEQUENCE [LARGE SCALE GENOMIC DNA]</scope>
    <source>
        <strain evidence="10 11">NML 160184</strain>
    </source>
</reference>
<dbReference type="Proteomes" id="UP000216533">
    <property type="component" value="Unassembled WGS sequence"/>
</dbReference>
<dbReference type="PIRSF" id="PIRSF000505">
    <property type="entry name" value="EPSPS"/>
    <property type="match status" value="1"/>
</dbReference>
<feature type="binding site" evidence="8">
    <location>
        <position position="167"/>
    </location>
    <ligand>
        <name>3-phosphoshikimate</name>
        <dbReference type="ChEBI" id="CHEBI:145989"/>
    </ligand>
</feature>
<dbReference type="GO" id="GO:0005737">
    <property type="term" value="C:cytoplasm"/>
    <property type="evidence" value="ECO:0007669"/>
    <property type="project" value="UniProtKB-SubCell"/>
</dbReference>
<dbReference type="InterPro" id="IPR023193">
    <property type="entry name" value="EPSP_synthase_CS"/>
</dbReference>
<dbReference type="InterPro" id="IPR001986">
    <property type="entry name" value="Enolpyruvate_Tfrase_dom"/>
</dbReference>
<comment type="subunit">
    <text evidence="8">Monomer.</text>
</comment>
<evidence type="ECO:0000256" key="1">
    <source>
        <dbReference type="ARBA" id="ARBA00004811"/>
    </source>
</evidence>
<feature type="binding site" evidence="8">
    <location>
        <position position="23"/>
    </location>
    <ligand>
        <name>phosphoenolpyruvate</name>
        <dbReference type="ChEBI" id="CHEBI:58702"/>
    </ligand>
</feature>
<dbReference type="EC" id="2.5.1.19" evidence="8"/>
<dbReference type="InterPro" id="IPR013792">
    <property type="entry name" value="RNA3'P_cycl/enolpyr_Trfase_a/b"/>
</dbReference>
<comment type="similarity">
    <text evidence="2 8">Belongs to the EPSP synthase family.</text>
</comment>
<dbReference type="PROSITE" id="PS00885">
    <property type="entry name" value="EPSP_SYNTHASE_2"/>
    <property type="match status" value="1"/>
</dbReference>
<comment type="caution">
    <text evidence="10">The sequence shown here is derived from an EMBL/GenBank/DDBJ whole genome shotgun (WGS) entry which is preliminary data.</text>
</comment>
<dbReference type="AlphaFoldDB" id="A0A255E533"/>
<keyword evidence="6 8" id="KW-0057">Aromatic amino acid biosynthesis</keyword>
<dbReference type="EMBL" id="NMVI01000018">
    <property type="protein sequence ID" value="OYN86626.1"/>
    <property type="molecule type" value="Genomic_DNA"/>
</dbReference>
<dbReference type="UniPathway" id="UPA00053">
    <property type="reaction ID" value="UER00089"/>
</dbReference>
<feature type="binding site" evidence="8">
    <location>
        <position position="337"/>
    </location>
    <ligand>
        <name>3-phosphoshikimate</name>
        <dbReference type="ChEBI" id="CHEBI:145989"/>
    </ligand>
</feature>
<dbReference type="NCBIfam" id="TIGR01356">
    <property type="entry name" value="aroA"/>
    <property type="match status" value="1"/>
</dbReference>
<comment type="function">
    <text evidence="8">Catalyzes the transfer of the enolpyruvyl moiety of phosphoenolpyruvate (PEP) to the 5-hydroxyl of shikimate-3-phosphate (S3P) to produce enolpyruvyl shikimate-3-phosphate and inorganic phosphate.</text>
</comment>
<comment type="pathway">
    <text evidence="1 8">Metabolic intermediate biosynthesis; chorismate biosynthesis; chorismate from D-erythrose 4-phosphate and phosphoenolpyruvate: step 6/7.</text>
</comment>
<dbReference type="SUPFAM" id="SSF55205">
    <property type="entry name" value="EPT/RTPC-like"/>
    <property type="match status" value="1"/>
</dbReference>
<dbReference type="InterPro" id="IPR036968">
    <property type="entry name" value="Enolpyruvate_Tfrase_sf"/>
</dbReference>
<feature type="binding site" evidence="8">
    <location>
        <position position="411"/>
    </location>
    <ligand>
        <name>phosphoenolpyruvate</name>
        <dbReference type="ChEBI" id="CHEBI:58702"/>
    </ligand>
</feature>
<feature type="binding site" evidence="8">
    <location>
        <position position="28"/>
    </location>
    <ligand>
        <name>3-phosphoshikimate</name>
        <dbReference type="ChEBI" id="CHEBI:145989"/>
    </ligand>
</feature>
<keyword evidence="5 8" id="KW-0808">Transferase</keyword>
<dbReference type="GO" id="GO:0009423">
    <property type="term" value="P:chorismate biosynthetic process"/>
    <property type="evidence" value="ECO:0007669"/>
    <property type="project" value="UniProtKB-UniRule"/>
</dbReference>
<protein>
    <recommendedName>
        <fullName evidence="8">3-phosphoshikimate 1-carboxyvinyltransferase</fullName>
        <ecNumber evidence="8">2.5.1.19</ecNumber>
    </recommendedName>
    <alternativeName>
        <fullName evidence="8">5-enolpyruvylshikimate-3-phosphate synthase</fullName>
        <shortName evidence="8">EPSP synthase</shortName>
        <shortName evidence="8">EPSPS</shortName>
    </alternativeName>
</protein>
<gene>
    <name evidence="8 10" type="primary">aroA</name>
    <name evidence="10" type="ORF">CGZ92_09885</name>
</gene>
<feature type="binding site" evidence="8">
    <location>
        <position position="24"/>
    </location>
    <ligand>
        <name>3-phosphoshikimate</name>
        <dbReference type="ChEBI" id="CHEBI:145989"/>
    </ligand>
</feature>
<dbReference type="GO" id="GO:0003866">
    <property type="term" value="F:3-phosphoshikimate 1-carboxyvinyltransferase activity"/>
    <property type="evidence" value="ECO:0007669"/>
    <property type="project" value="UniProtKB-UniRule"/>
</dbReference>
<feature type="binding site" evidence="8">
    <location>
        <position position="121"/>
    </location>
    <ligand>
        <name>phosphoenolpyruvate</name>
        <dbReference type="ChEBI" id="CHEBI:58702"/>
    </ligand>
</feature>
<evidence type="ECO:0000256" key="7">
    <source>
        <dbReference type="ARBA" id="ARBA00044633"/>
    </source>
</evidence>
<evidence type="ECO:0000256" key="3">
    <source>
        <dbReference type="ARBA" id="ARBA00022490"/>
    </source>
</evidence>
<feature type="binding site" evidence="8">
    <location>
        <position position="386"/>
    </location>
    <ligand>
        <name>phosphoenolpyruvate</name>
        <dbReference type="ChEBI" id="CHEBI:58702"/>
    </ligand>
</feature>
<keyword evidence="4 8" id="KW-0028">Amino-acid biosynthesis</keyword>
<dbReference type="CDD" id="cd01556">
    <property type="entry name" value="EPSP_synthase"/>
    <property type="match status" value="1"/>
</dbReference>
<organism evidence="10 11">
    <name type="scientific">Parenemella sanctibonifatiensis</name>
    <dbReference type="NCBI Taxonomy" id="2016505"/>
    <lineage>
        <taxon>Bacteria</taxon>
        <taxon>Bacillati</taxon>
        <taxon>Actinomycetota</taxon>
        <taxon>Actinomycetes</taxon>
        <taxon>Propionibacteriales</taxon>
        <taxon>Propionibacteriaceae</taxon>
        <taxon>Parenemella</taxon>
    </lineage>
</organism>
<comment type="subcellular location">
    <subcellularLocation>
        <location evidence="8">Cytoplasm</location>
    </subcellularLocation>
</comment>
<proteinExistence type="inferred from homology"/>
<evidence type="ECO:0000256" key="8">
    <source>
        <dbReference type="HAMAP-Rule" id="MF_00210"/>
    </source>
</evidence>
<feature type="binding site" evidence="8">
    <location>
        <position position="93"/>
    </location>
    <ligand>
        <name>phosphoenolpyruvate</name>
        <dbReference type="ChEBI" id="CHEBI:58702"/>
    </ligand>
</feature>
<evidence type="ECO:0000256" key="4">
    <source>
        <dbReference type="ARBA" id="ARBA00022605"/>
    </source>
</evidence>
<feature type="binding site" evidence="8">
    <location>
        <position position="23"/>
    </location>
    <ligand>
        <name>3-phosphoshikimate</name>
        <dbReference type="ChEBI" id="CHEBI:145989"/>
    </ligand>
</feature>
<dbReference type="PANTHER" id="PTHR21090:SF5">
    <property type="entry name" value="PENTAFUNCTIONAL AROM POLYPEPTIDE"/>
    <property type="match status" value="1"/>
</dbReference>
<evidence type="ECO:0000259" key="9">
    <source>
        <dbReference type="Pfam" id="PF00275"/>
    </source>
</evidence>
<comment type="caution">
    <text evidence="8">Lacks conserved residue(s) required for the propagation of feature annotation.</text>
</comment>
<sequence length="429" mass="44352">MTAWSTPVATGAVDGTVQVPGSKSETNRALVLAALADGPGTLSGALEARDTQLMRDALTALGAKIDDSDPLLWRITPIDEVTAGATIDCGLAGTVMRFVPPVAALAPGTVDFTGDTHAKERPMAGLLQALRDLGAGVDGDSLPFTLTGNPDLGATTRILEVDSSATSQYISGLLLVAPRLPQGLTVEHVGDTLPSLPHIGMTVAWLRDAGVVVDDAVPRRWRVQPGPIAAREARVEPDLTNAAVFLAAAAVTGGEVTVPGWPTETDQPGDLIRDILAKMGAEVDFTDAGLRVRGTGVLHGIDVDLHPASELTPVVAALAALASGESRLRNIGHIRGHETDRLAALATEFGRLGIGVEEESDALTITGVGSNPPGDGGTFATYADHRMAHAGAIVGLRLPQVSLDDVSCTSKTMPTFPQLWADLIATAQS</sequence>
<feature type="domain" description="Enolpyruvate transferase" evidence="9">
    <location>
        <begin position="11"/>
        <end position="418"/>
    </location>
</feature>
<keyword evidence="3 8" id="KW-0963">Cytoplasm</keyword>
<feature type="binding site" evidence="8">
    <location>
        <position position="168"/>
    </location>
    <ligand>
        <name>phosphoenolpyruvate</name>
        <dbReference type="ChEBI" id="CHEBI:58702"/>
    </ligand>
</feature>
<dbReference type="PROSITE" id="PS00104">
    <property type="entry name" value="EPSP_SYNTHASE_1"/>
    <property type="match status" value="1"/>
</dbReference>
<dbReference type="PANTHER" id="PTHR21090">
    <property type="entry name" value="AROM/DEHYDROQUINATE SYNTHASE"/>
    <property type="match status" value="1"/>
</dbReference>
<name>A0A255E533_9ACTN</name>
<feature type="binding site" evidence="8">
    <location>
        <position position="168"/>
    </location>
    <ligand>
        <name>3-phosphoshikimate</name>
        <dbReference type="ChEBI" id="CHEBI:145989"/>
    </ligand>
</feature>
<comment type="catalytic activity">
    <reaction evidence="7">
        <text>3-phosphoshikimate + phosphoenolpyruvate = 5-O-(1-carboxyvinyl)-3-phosphoshikimate + phosphate</text>
        <dbReference type="Rhea" id="RHEA:21256"/>
        <dbReference type="ChEBI" id="CHEBI:43474"/>
        <dbReference type="ChEBI" id="CHEBI:57701"/>
        <dbReference type="ChEBI" id="CHEBI:58702"/>
        <dbReference type="ChEBI" id="CHEBI:145989"/>
        <dbReference type="EC" id="2.5.1.19"/>
    </reaction>
    <physiologicalReaction direction="left-to-right" evidence="7">
        <dbReference type="Rhea" id="RHEA:21257"/>
    </physiologicalReaction>
</comment>
<dbReference type="GO" id="GO:0008652">
    <property type="term" value="P:amino acid biosynthetic process"/>
    <property type="evidence" value="ECO:0007669"/>
    <property type="project" value="UniProtKB-KW"/>
</dbReference>
<dbReference type="Gene3D" id="3.65.10.10">
    <property type="entry name" value="Enolpyruvate transferase domain"/>
    <property type="match status" value="2"/>
</dbReference>
<evidence type="ECO:0000256" key="5">
    <source>
        <dbReference type="ARBA" id="ARBA00022679"/>
    </source>
</evidence>
<accession>A0A255E533</accession>
<dbReference type="Pfam" id="PF00275">
    <property type="entry name" value="EPSP_synthase"/>
    <property type="match status" value="1"/>
</dbReference>
<evidence type="ECO:0000256" key="2">
    <source>
        <dbReference type="ARBA" id="ARBA00009948"/>
    </source>
</evidence>
<feature type="binding site" evidence="8">
    <location>
        <position position="310"/>
    </location>
    <ligand>
        <name>3-phosphoshikimate</name>
        <dbReference type="ChEBI" id="CHEBI:145989"/>
    </ligand>
</feature>
<feature type="binding site" evidence="8">
    <location>
        <position position="166"/>
    </location>
    <ligand>
        <name>3-phosphoshikimate</name>
        <dbReference type="ChEBI" id="CHEBI:145989"/>
    </ligand>
</feature>
<feature type="binding site" evidence="8">
    <location>
        <position position="195"/>
    </location>
    <ligand>
        <name>3-phosphoshikimate</name>
        <dbReference type="ChEBI" id="CHEBI:145989"/>
    </ligand>
</feature>
<evidence type="ECO:0000313" key="11">
    <source>
        <dbReference type="Proteomes" id="UP000216533"/>
    </source>
</evidence>
<feature type="active site" description="Proton acceptor" evidence="8">
    <location>
        <position position="310"/>
    </location>
</feature>